<dbReference type="GO" id="GO:0003712">
    <property type="term" value="F:transcription coregulator activity"/>
    <property type="evidence" value="ECO:0007669"/>
    <property type="project" value="TreeGrafter"/>
</dbReference>
<name>A0A199V2A7_ANACO</name>
<evidence type="ECO:0000259" key="9">
    <source>
        <dbReference type="PROSITE" id="PS51184"/>
    </source>
</evidence>
<dbReference type="GO" id="GO:0031490">
    <property type="term" value="F:chromatin DNA binding"/>
    <property type="evidence" value="ECO:0007669"/>
    <property type="project" value="TreeGrafter"/>
</dbReference>
<evidence type="ECO:0000256" key="1">
    <source>
        <dbReference type="ARBA" id="ARBA00004123"/>
    </source>
</evidence>
<dbReference type="STRING" id="4615.A0A199V2A7"/>
<dbReference type="PANTHER" id="PTHR12549:SF17">
    <property type="entry name" value="E3 UBIQUITIN-PROTEIN LIGASE JMJ24"/>
    <property type="match status" value="1"/>
</dbReference>
<evidence type="ECO:0000256" key="6">
    <source>
        <dbReference type="ARBA" id="ARBA00023242"/>
    </source>
</evidence>
<feature type="region of interest" description="Disordered" evidence="8">
    <location>
        <begin position="120"/>
        <end position="145"/>
    </location>
</feature>
<dbReference type="Pfam" id="PF10497">
    <property type="entry name" value="zf-4CXXC_R1"/>
    <property type="match status" value="1"/>
</dbReference>
<comment type="caution">
    <text evidence="7">Lacks conserved residue(s) required for the propagation of feature annotation.</text>
</comment>
<dbReference type="EMBL" id="LSRQ01003610">
    <property type="protein sequence ID" value="OAY71118.1"/>
    <property type="molecule type" value="Genomic_DNA"/>
</dbReference>
<evidence type="ECO:0000256" key="7">
    <source>
        <dbReference type="PROSITE-ProRule" id="PRU01002"/>
    </source>
</evidence>
<dbReference type="Proteomes" id="UP000092600">
    <property type="component" value="Unassembled WGS sequence"/>
</dbReference>
<dbReference type="Pfam" id="PF08879">
    <property type="entry name" value="WRC"/>
    <property type="match status" value="1"/>
</dbReference>
<dbReference type="GO" id="GO:0032259">
    <property type="term" value="P:methylation"/>
    <property type="evidence" value="ECO:0007669"/>
    <property type="project" value="UniProtKB-KW"/>
</dbReference>
<dbReference type="InterPro" id="IPR014977">
    <property type="entry name" value="WRC_dom"/>
</dbReference>
<accession>A0A199V2A7</accession>
<dbReference type="SUPFAM" id="SSF51197">
    <property type="entry name" value="Clavaminate synthase-like"/>
    <property type="match status" value="1"/>
</dbReference>
<evidence type="ECO:0000256" key="8">
    <source>
        <dbReference type="SAM" id="MobiDB-lite"/>
    </source>
</evidence>
<dbReference type="InterPro" id="IPR003347">
    <property type="entry name" value="JmjC_dom"/>
</dbReference>
<dbReference type="AlphaFoldDB" id="A0A199V2A7"/>
<dbReference type="Gene3D" id="2.60.120.650">
    <property type="entry name" value="Cupin"/>
    <property type="match status" value="1"/>
</dbReference>
<evidence type="ECO:0000313" key="11">
    <source>
        <dbReference type="EMBL" id="OAY71118.1"/>
    </source>
</evidence>
<evidence type="ECO:0000256" key="3">
    <source>
        <dbReference type="ARBA" id="ARBA00022723"/>
    </source>
</evidence>
<keyword evidence="6" id="KW-0539">Nucleus</keyword>
<dbReference type="GO" id="GO:0008168">
    <property type="term" value="F:methyltransferase activity"/>
    <property type="evidence" value="ECO:0007669"/>
    <property type="project" value="UniProtKB-KW"/>
</dbReference>
<protein>
    <submittedName>
        <fullName evidence="11">Lysine-specific demethylase JMJ25</fullName>
    </submittedName>
</protein>
<organism evidence="11 12">
    <name type="scientific">Ananas comosus</name>
    <name type="common">Pineapple</name>
    <name type="synonym">Ananas ananas</name>
    <dbReference type="NCBI Taxonomy" id="4615"/>
    <lineage>
        <taxon>Eukaryota</taxon>
        <taxon>Viridiplantae</taxon>
        <taxon>Streptophyta</taxon>
        <taxon>Embryophyta</taxon>
        <taxon>Tracheophyta</taxon>
        <taxon>Spermatophyta</taxon>
        <taxon>Magnoliopsida</taxon>
        <taxon>Liliopsida</taxon>
        <taxon>Poales</taxon>
        <taxon>Bromeliaceae</taxon>
        <taxon>Bromelioideae</taxon>
        <taxon>Ananas</taxon>
    </lineage>
</organism>
<dbReference type="PANTHER" id="PTHR12549">
    <property type="entry name" value="JMJC DOMAIN-CONTAINING HISTONE DEMETHYLATION PROTEIN"/>
    <property type="match status" value="1"/>
</dbReference>
<dbReference type="PROSITE" id="PS51184">
    <property type="entry name" value="JMJC"/>
    <property type="match status" value="1"/>
</dbReference>
<evidence type="ECO:0000256" key="2">
    <source>
        <dbReference type="ARBA" id="ARBA00006801"/>
    </source>
</evidence>
<feature type="domain" description="WRC" evidence="10">
    <location>
        <begin position="7"/>
        <end position="51"/>
    </location>
</feature>
<dbReference type="GO" id="GO:0006357">
    <property type="term" value="P:regulation of transcription by RNA polymerase II"/>
    <property type="evidence" value="ECO:0007669"/>
    <property type="project" value="TreeGrafter"/>
</dbReference>
<dbReference type="PROSITE" id="PS51667">
    <property type="entry name" value="WRC"/>
    <property type="match status" value="1"/>
</dbReference>
<keyword evidence="5" id="KW-0804">Transcription</keyword>
<keyword evidence="11" id="KW-0489">Methyltransferase</keyword>
<comment type="similarity">
    <text evidence="2">Belongs to the JARID1 histone demethylase family.</text>
</comment>
<evidence type="ECO:0000256" key="4">
    <source>
        <dbReference type="ARBA" id="ARBA00023015"/>
    </source>
</evidence>
<dbReference type="GO" id="GO:0000785">
    <property type="term" value="C:chromatin"/>
    <property type="evidence" value="ECO:0007669"/>
    <property type="project" value="TreeGrafter"/>
</dbReference>
<feature type="domain" description="JmjC" evidence="9">
    <location>
        <begin position="591"/>
        <end position="893"/>
    </location>
</feature>
<evidence type="ECO:0000256" key="5">
    <source>
        <dbReference type="ARBA" id="ARBA00023163"/>
    </source>
</evidence>
<evidence type="ECO:0000313" key="12">
    <source>
        <dbReference type="Proteomes" id="UP000092600"/>
    </source>
</evidence>
<evidence type="ECO:0000259" key="10">
    <source>
        <dbReference type="PROSITE" id="PS51667"/>
    </source>
</evidence>
<sequence length="978" mass="110467">MEDNAGIPEDLRCKRSDGKQWRCSAPSMPDKTVCEKHYIQAKKRAANSALRASLKKARRKSLGDADADADADADIYLERKHGESGLTRSLSPVMKYKERMPKGVAAYSAGSMVMRGSLPHGGFNRPNDELPSDGTQAEENRARSVYSSPYSKEVKSFGATGAGEYFGRSADSYGAVKGLICHQCRRSDRVVWCISCERRGYCGVCISRWYAEIPLEEIRKVCPACRGICNCRICLRGDNLIKAKVQEIPGIDKLRYLHSLLVFVLPVLKQTYAEQCSEMGVETRIYGPKVDIPRAKVNADEQIDFCKIPVFDYHRHCTKCLYDLCLTCCRDIRRGSLISLEGGFVELQVPERSKDIDAATTRAEQYAKRTNDKSLSWIADENTIDFAHLFPAWKAKNDGSIPCGADAGGCGSSKLVLRRILKVNWIGKLVKNAEEMVKGCKVRDLDYSDRCSSCKGIRSLESKDSSDFSLFRCSNREGSSDNSLYCPMLDDVKHEGIGHFHKHWIKGEPVIIRHAFERSLASSWDPLSIWRGIQETTDEKINHDLIVKAVNCVNQSEVDIEMNKFIKGYSDGRILVDGRSLMLKLKDWPAPNILEEFLVCHRPEFLVNFPLVDFIHSKWGVLNLAAKLPHDTIQSEGAPKLLIAYGIHEELDRDYFVSNLQINMGDVAYMLMHTADVHSKSLKRCGTVQSEKISKEINAKRSTGTAHVSDNMYLDGKTHALDLTQREHREKENVFGFRYKEENIVENELCNGPEIASVEKRAYDSCRLERKRIDASDCSLGGAVWDVFRRQDVPKLNEYLRAHFMELKTTSPHSITHPVYDQAIVLSKDQKRMLKKEYGIEPWTFRQHVGEAVFIPAGCPFQVKFLLSSVQLVLDFLSPESLGESARMAQEIRCLPNDHDAKLKMFEVGKISLYAASSAIREIQKISVDPKLDSELRLQDHNLTAMVSENLDKIIKRRQFLIGISHQFPGRVPEALRA</sequence>
<gene>
    <name evidence="11" type="ORF">ACMD2_11257</name>
</gene>
<keyword evidence="4" id="KW-0805">Transcription regulation</keyword>
<reference evidence="11 12" key="1">
    <citation type="journal article" date="2016" name="DNA Res.">
        <title>The draft genome of MD-2 pineapple using hybrid error correction of long reads.</title>
        <authorList>
            <person name="Redwan R.M."/>
            <person name="Saidin A."/>
            <person name="Kumar S.V."/>
        </authorList>
    </citation>
    <scope>NUCLEOTIDE SEQUENCE [LARGE SCALE GENOMIC DNA]</scope>
    <source>
        <strain evidence="12">cv. MD2</strain>
        <tissue evidence="11">Leaf</tissue>
    </source>
</reference>
<dbReference type="InterPro" id="IPR018866">
    <property type="entry name" value="Znf-4CXXC_R1"/>
</dbReference>
<dbReference type="SMART" id="SM00558">
    <property type="entry name" value="JmjC"/>
    <property type="match status" value="1"/>
</dbReference>
<comment type="caution">
    <text evidence="11">The sequence shown here is derived from an EMBL/GenBank/DDBJ whole genome shotgun (WGS) entry which is preliminary data.</text>
</comment>
<dbReference type="InterPro" id="IPR045109">
    <property type="entry name" value="LSDs-like"/>
</dbReference>
<dbReference type="GO" id="GO:0000118">
    <property type="term" value="C:histone deacetylase complex"/>
    <property type="evidence" value="ECO:0007669"/>
    <property type="project" value="TreeGrafter"/>
</dbReference>
<dbReference type="GO" id="GO:0046872">
    <property type="term" value="F:metal ion binding"/>
    <property type="evidence" value="ECO:0007669"/>
    <property type="project" value="UniProtKB-KW"/>
</dbReference>
<keyword evidence="3" id="KW-0479">Metal-binding</keyword>
<keyword evidence="11" id="KW-0808">Transferase</keyword>
<comment type="subcellular location">
    <subcellularLocation>
        <location evidence="1">Nucleus</location>
    </subcellularLocation>
</comment>
<dbReference type="Pfam" id="PF02373">
    <property type="entry name" value="JmjC"/>
    <property type="match status" value="1"/>
</dbReference>
<dbReference type="GO" id="GO:0032454">
    <property type="term" value="F:histone H3K9 demethylase activity"/>
    <property type="evidence" value="ECO:0007669"/>
    <property type="project" value="InterPro"/>
</dbReference>
<proteinExistence type="inferred from homology"/>